<evidence type="ECO:0000313" key="1">
    <source>
        <dbReference type="EMBL" id="SDJ19983.1"/>
    </source>
</evidence>
<dbReference type="OrthoDB" id="6879390at2"/>
<dbReference type="EMBL" id="FNCO01000023">
    <property type="protein sequence ID" value="SDJ19983.1"/>
    <property type="molecule type" value="Genomic_DNA"/>
</dbReference>
<sequence length="128" mass="14926">MSEVFVSAVHPSLGRLYWVFTSNADCNAPDHYTLTDWSELATRFPKGWRDHDYLHWLYKSHIYKVFDPDDGYSDYEVVDDEENEIHEQRLSGLLAGLHAKSGQTVEDFRLWMFRASWVDVPALQAVES</sequence>
<protein>
    <submittedName>
        <fullName evidence="1">Uncharacterized protein</fullName>
    </submittedName>
</protein>
<dbReference type="RefSeq" id="WP_074758694.1">
    <property type="nucleotide sequence ID" value="NZ_FNCO01000023.1"/>
</dbReference>
<name>A0A1G8RST9_9PSED</name>
<reference evidence="2" key="1">
    <citation type="submission" date="2016-10" db="EMBL/GenBank/DDBJ databases">
        <authorList>
            <person name="Varghese N."/>
            <person name="Submissions S."/>
        </authorList>
    </citation>
    <scope>NUCLEOTIDE SEQUENCE [LARGE SCALE GENOMIC DNA]</scope>
    <source>
        <strain evidence="2">ATCC 700689</strain>
    </source>
</reference>
<dbReference type="AlphaFoldDB" id="A0A1G8RST9"/>
<accession>A0A1G8RST9</accession>
<evidence type="ECO:0000313" key="2">
    <source>
        <dbReference type="Proteomes" id="UP000182894"/>
    </source>
</evidence>
<gene>
    <name evidence="1" type="ORF">SAMN05216605_12344</name>
</gene>
<organism evidence="1 2">
    <name type="scientific">Pseudomonas abietaniphila</name>
    <dbReference type="NCBI Taxonomy" id="89065"/>
    <lineage>
        <taxon>Bacteria</taxon>
        <taxon>Pseudomonadati</taxon>
        <taxon>Pseudomonadota</taxon>
        <taxon>Gammaproteobacteria</taxon>
        <taxon>Pseudomonadales</taxon>
        <taxon>Pseudomonadaceae</taxon>
        <taxon>Pseudomonas</taxon>
    </lineage>
</organism>
<dbReference type="Proteomes" id="UP000182894">
    <property type="component" value="Unassembled WGS sequence"/>
</dbReference>
<proteinExistence type="predicted"/>
<dbReference type="STRING" id="89065.SAMN05216605_12344"/>
<keyword evidence="2" id="KW-1185">Reference proteome</keyword>